<protein>
    <submittedName>
        <fullName evidence="2">Exodeoxyribonuclease VII large subunit</fullName>
        <ecNumber evidence="2">3.1.11.6</ecNumber>
    </submittedName>
</protein>
<evidence type="ECO:0000256" key="1">
    <source>
        <dbReference type="SAM" id="Phobius"/>
    </source>
</evidence>
<organism evidence="2">
    <name type="scientific">invertebrate metagenome</name>
    <dbReference type="NCBI Taxonomy" id="1711999"/>
    <lineage>
        <taxon>unclassified sequences</taxon>
        <taxon>metagenomes</taxon>
        <taxon>organismal metagenomes</taxon>
    </lineage>
</organism>
<keyword evidence="2" id="KW-0378">Hydrolase</keyword>
<proteinExistence type="predicted"/>
<keyword evidence="1" id="KW-0472">Membrane</keyword>
<name>A0A484H782_9ZZZZ</name>
<keyword evidence="1" id="KW-0812">Transmembrane</keyword>
<evidence type="ECO:0000313" key="2">
    <source>
        <dbReference type="EMBL" id="VBB69325.1"/>
    </source>
</evidence>
<gene>
    <name evidence="2" type="ORF">RIEGSTA812A_PEG_798</name>
</gene>
<dbReference type="EC" id="3.1.11.6" evidence="2"/>
<dbReference type="AlphaFoldDB" id="A0A484H782"/>
<reference evidence="2" key="1">
    <citation type="submission" date="2018-10" db="EMBL/GenBank/DDBJ databases">
        <authorList>
            <person name="Gruber-Vodicka H."/>
            <person name="Jaeckle O."/>
        </authorList>
    </citation>
    <scope>NUCLEOTIDE SEQUENCE</scope>
</reference>
<accession>A0A484H782</accession>
<keyword evidence="1" id="KW-1133">Transmembrane helix</keyword>
<feature type="transmembrane region" description="Helical" evidence="1">
    <location>
        <begin position="20"/>
        <end position="40"/>
    </location>
</feature>
<dbReference type="EMBL" id="LR026963">
    <property type="protein sequence ID" value="VBB69325.1"/>
    <property type="molecule type" value="Genomic_DNA"/>
</dbReference>
<dbReference type="GO" id="GO:0008855">
    <property type="term" value="F:exodeoxyribonuclease VII activity"/>
    <property type="evidence" value="ECO:0007669"/>
    <property type="project" value="UniProtKB-EC"/>
</dbReference>
<sequence length="92" mass="10651">MADLSLDNFSKAHLQTQKLYLGICFFHTLSLVASIVCILWRVHLREWFMTELSYALKRTVENAFSFVKVRGEISGFKSHASAIKDLRITRPF</sequence>